<organism evidence="1">
    <name type="scientific">marine metagenome</name>
    <dbReference type="NCBI Taxonomy" id="408172"/>
    <lineage>
        <taxon>unclassified sequences</taxon>
        <taxon>metagenomes</taxon>
        <taxon>ecological metagenomes</taxon>
    </lineage>
</organism>
<gene>
    <name evidence="1" type="ORF">METZ01_LOCUS57909</name>
</gene>
<protein>
    <recommendedName>
        <fullName evidence="2">DUF1302 domain-containing protein</fullName>
    </recommendedName>
</protein>
<reference evidence="1" key="1">
    <citation type="submission" date="2018-05" db="EMBL/GenBank/DDBJ databases">
        <authorList>
            <person name="Lanie J.A."/>
            <person name="Ng W.-L."/>
            <person name="Kazmierczak K.M."/>
            <person name="Andrzejewski T.M."/>
            <person name="Davidsen T.M."/>
            <person name="Wayne K.J."/>
            <person name="Tettelin H."/>
            <person name="Glass J.I."/>
            <person name="Rusch D."/>
            <person name="Podicherti R."/>
            <person name="Tsui H.-C.T."/>
            <person name="Winkler M.E."/>
        </authorList>
    </citation>
    <scope>NUCLEOTIDE SEQUENCE</scope>
</reference>
<name>A0A381SLY3_9ZZZZ</name>
<evidence type="ECO:0000313" key="1">
    <source>
        <dbReference type="EMBL" id="SVA05055.1"/>
    </source>
</evidence>
<sequence length="484" mass="55995">MLHLRKIKLIFISILTGFSVSLCQTSFSGDLNFYYLSALNDNHLVNLPYRMIDLQIQHQHENMEIFGNLAMEYSPQNHTHFLSNSNPQDFLWDLRELYMAWYTDFGEVRLGKQIHTWGSVDENSPIDVVNAFDYYYLFFQGADRKLGSYSAAIDIYFNDWKLGAVLSPYHHTNRVPINDPEFPIRLPIVPQEYQIYPIEKVPIEYGAFIEYSHNYGDIRLSGFSGYDRLFNLSGINAFFQNESQTGSPDIDIVYGYRKTNMIGAGGTLLFEDLILRGDYAFFKTKDQNKRINRDNPNPSLGWLYTYLAEEYPLSEKADYYQTTLQFEYGLPWDITIVGQYFSYDTLNYKSGELPIDEDVDIPNLALSADEINPRNFFSPGMGTPIAALMKKALTLSLEKTFLEDQLKVSLLGMMDLYDPLDTKNTKLWGSILGLTIEYDLAQNLKMISGMTQITGDDNHPDGEHYRLNQMEDFSHLRFELKYSF</sequence>
<dbReference type="SUPFAM" id="SSF56935">
    <property type="entry name" value="Porins"/>
    <property type="match status" value="1"/>
</dbReference>
<proteinExistence type="predicted"/>
<dbReference type="AlphaFoldDB" id="A0A381SLY3"/>
<dbReference type="EMBL" id="UINC01003294">
    <property type="protein sequence ID" value="SVA05055.1"/>
    <property type="molecule type" value="Genomic_DNA"/>
</dbReference>
<evidence type="ECO:0008006" key="2">
    <source>
        <dbReference type="Google" id="ProtNLM"/>
    </source>
</evidence>
<accession>A0A381SLY3</accession>